<feature type="domain" description="Outer membrane protein beta-barrel" evidence="3">
    <location>
        <begin position="5"/>
        <end position="192"/>
    </location>
</feature>
<feature type="signal peptide" evidence="2">
    <location>
        <begin position="1"/>
        <end position="20"/>
    </location>
</feature>
<dbReference type="STRING" id="1908257.BKK47_03860"/>
<keyword evidence="1 2" id="KW-0732">Signal</keyword>
<proteinExistence type="predicted"/>
<dbReference type="RefSeq" id="WP_077493608.1">
    <property type="nucleotide sequence ID" value="NZ_MLHG01000020.1"/>
</dbReference>
<gene>
    <name evidence="4" type="ORF">BKK47_03860</name>
</gene>
<organism evidence="4 5">
    <name type="scientific">Rodentibacter mrazii</name>
    <dbReference type="NCBI Taxonomy" id="1908257"/>
    <lineage>
        <taxon>Bacteria</taxon>
        <taxon>Pseudomonadati</taxon>
        <taxon>Pseudomonadota</taxon>
        <taxon>Gammaproteobacteria</taxon>
        <taxon>Pasteurellales</taxon>
        <taxon>Pasteurellaceae</taxon>
        <taxon>Rodentibacter</taxon>
    </lineage>
</organism>
<dbReference type="InterPro" id="IPR027385">
    <property type="entry name" value="Beta-barrel_OMP"/>
</dbReference>
<dbReference type="Pfam" id="PF13505">
    <property type="entry name" value="OMP_b-brl"/>
    <property type="match status" value="1"/>
</dbReference>
<keyword evidence="5" id="KW-1185">Reference proteome</keyword>
<dbReference type="AlphaFoldDB" id="A0A1V3IIE5"/>
<reference evidence="4 5" key="1">
    <citation type="submission" date="2016-10" db="EMBL/GenBank/DDBJ databases">
        <title>Rodentibacter gen. nov. and new species.</title>
        <authorList>
            <person name="Christensen H."/>
        </authorList>
    </citation>
    <scope>NUCLEOTIDE SEQUENCE [LARGE SCALE GENOMIC DNA]</scope>
    <source>
        <strain evidence="4 5">Ppn418</strain>
    </source>
</reference>
<dbReference type="SUPFAM" id="SSF56925">
    <property type="entry name" value="OMPA-like"/>
    <property type="match status" value="1"/>
</dbReference>
<evidence type="ECO:0000256" key="1">
    <source>
        <dbReference type="ARBA" id="ARBA00022729"/>
    </source>
</evidence>
<accession>A0A1V3IIE5</accession>
<dbReference type="Proteomes" id="UP000189426">
    <property type="component" value="Unassembled WGS sequence"/>
</dbReference>
<evidence type="ECO:0000259" key="3">
    <source>
        <dbReference type="Pfam" id="PF13505"/>
    </source>
</evidence>
<dbReference type="Gene3D" id="2.40.160.20">
    <property type="match status" value="1"/>
</dbReference>
<evidence type="ECO:0000313" key="5">
    <source>
        <dbReference type="Proteomes" id="UP000189426"/>
    </source>
</evidence>
<protein>
    <recommendedName>
        <fullName evidence="3">Outer membrane protein beta-barrel domain-containing protein</fullName>
    </recommendedName>
</protein>
<dbReference type="EMBL" id="MLHG01000020">
    <property type="protein sequence ID" value="OOF40546.1"/>
    <property type="molecule type" value="Genomic_DNA"/>
</dbReference>
<evidence type="ECO:0000313" key="4">
    <source>
        <dbReference type="EMBL" id="OOF40546.1"/>
    </source>
</evidence>
<feature type="chain" id="PRO_5011985210" description="Outer membrane protein beta-barrel domain-containing protein" evidence="2">
    <location>
        <begin position="21"/>
        <end position="192"/>
    </location>
</feature>
<name>A0A1V3IIE5_9PAST</name>
<evidence type="ECO:0000256" key="2">
    <source>
        <dbReference type="SAM" id="SignalP"/>
    </source>
</evidence>
<comment type="caution">
    <text evidence="4">The sequence shown here is derived from an EMBL/GenBank/DDBJ whole genome shotgun (WGS) entry which is preliminary data.</text>
</comment>
<sequence>MKKTTLVGILAVSVSSFAVAEGNFTGFAVGTELSSTKHTFEIPGFGVSANSSNKASIGVFGQYGFDFAKDFVGIGEVKLRTGGSETSNAGGSVSKETFNIGIAYLQGYRVTDSILPYVKIGAEVSAFDLGEEVSRYVEGSNLFGVAYGAGVKFALTDKLEAGVEYTQTRLRNVESDIKAKVNKIALNVAYRF</sequence>
<dbReference type="InterPro" id="IPR011250">
    <property type="entry name" value="OMP/PagP_B-barrel"/>
</dbReference>